<dbReference type="Proteomes" id="UP001302321">
    <property type="component" value="Unassembled WGS sequence"/>
</dbReference>
<reference evidence="2" key="2">
    <citation type="submission" date="2023-05" db="EMBL/GenBank/DDBJ databases">
        <authorList>
            <consortium name="Lawrence Berkeley National Laboratory"/>
            <person name="Steindorff A."/>
            <person name="Hensen N."/>
            <person name="Bonometti L."/>
            <person name="Westerberg I."/>
            <person name="Brannstrom I.O."/>
            <person name="Guillou S."/>
            <person name="Cros-Aarteil S."/>
            <person name="Calhoun S."/>
            <person name="Haridas S."/>
            <person name="Kuo A."/>
            <person name="Mondo S."/>
            <person name="Pangilinan J."/>
            <person name="Riley R."/>
            <person name="Labutti K."/>
            <person name="Andreopoulos B."/>
            <person name="Lipzen A."/>
            <person name="Chen C."/>
            <person name="Yanf M."/>
            <person name="Daum C."/>
            <person name="Ng V."/>
            <person name="Clum A."/>
            <person name="Ohm R."/>
            <person name="Martin F."/>
            <person name="Silar P."/>
            <person name="Natvig D."/>
            <person name="Lalanne C."/>
            <person name="Gautier V."/>
            <person name="Ament-Velasquez S.L."/>
            <person name="Kruys A."/>
            <person name="Hutchinson M.I."/>
            <person name="Powell A.J."/>
            <person name="Barry K."/>
            <person name="Miller A.N."/>
            <person name="Grigoriev I.V."/>
            <person name="Debuchy R."/>
            <person name="Gladieux P."/>
            <person name="Thoren M.H."/>
            <person name="Johannesson H."/>
        </authorList>
    </citation>
    <scope>NUCLEOTIDE SEQUENCE</scope>
    <source>
        <strain evidence="2">CBS 892.96</strain>
    </source>
</reference>
<evidence type="ECO:0000313" key="3">
    <source>
        <dbReference type="Proteomes" id="UP001302321"/>
    </source>
</evidence>
<feature type="region of interest" description="Disordered" evidence="1">
    <location>
        <begin position="204"/>
        <end position="281"/>
    </location>
</feature>
<dbReference type="SUPFAM" id="SSF52949">
    <property type="entry name" value="Macro domain-like"/>
    <property type="match status" value="2"/>
</dbReference>
<comment type="caution">
    <text evidence="2">The sequence shown here is derived from an EMBL/GenBank/DDBJ whole genome shotgun (WGS) entry which is preliminary data.</text>
</comment>
<reference evidence="2" key="1">
    <citation type="journal article" date="2023" name="Mol. Phylogenet. Evol.">
        <title>Genome-scale phylogeny and comparative genomics of the fungal order Sordariales.</title>
        <authorList>
            <person name="Hensen N."/>
            <person name="Bonometti L."/>
            <person name="Westerberg I."/>
            <person name="Brannstrom I.O."/>
            <person name="Guillou S."/>
            <person name="Cros-Aarteil S."/>
            <person name="Calhoun S."/>
            <person name="Haridas S."/>
            <person name="Kuo A."/>
            <person name="Mondo S."/>
            <person name="Pangilinan J."/>
            <person name="Riley R."/>
            <person name="LaButti K."/>
            <person name="Andreopoulos B."/>
            <person name="Lipzen A."/>
            <person name="Chen C."/>
            <person name="Yan M."/>
            <person name="Daum C."/>
            <person name="Ng V."/>
            <person name="Clum A."/>
            <person name="Steindorff A."/>
            <person name="Ohm R.A."/>
            <person name="Martin F."/>
            <person name="Silar P."/>
            <person name="Natvig D.O."/>
            <person name="Lalanne C."/>
            <person name="Gautier V."/>
            <person name="Ament-Velasquez S.L."/>
            <person name="Kruys A."/>
            <person name="Hutchinson M.I."/>
            <person name="Powell A.J."/>
            <person name="Barry K."/>
            <person name="Miller A.N."/>
            <person name="Grigoriev I.V."/>
            <person name="Debuchy R."/>
            <person name="Gladieux P."/>
            <person name="Hiltunen Thoren M."/>
            <person name="Johannesson H."/>
        </authorList>
    </citation>
    <scope>NUCLEOTIDE SEQUENCE</scope>
    <source>
        <strain evidence="2">CBS 892.96</strain>
    </source>
</reference>
<evidence type="ECO:0000256" key="1">
    <source>
        <dbReference type="SAM" id="MobiDB-lite"/>
    </source>
</evidence>
<keyword evidence="3" id="KW-1185">Reference proteome</keyword>
<feature type="compositionally biased region" description="Polar residues" evidence="1">
    <location>
        <begin position="43"/>
        <end position="59"/>
    </location>
</feature>
<dbReference type="GO" id="GO:0140291">
    <property type="term" value="P:peptidyl-glutamate ADP-deribosylation"/>
    <property type="evidence" value="ECO:0007669"/>
    <property type="project" value="TreeGrafter"/>
</dbReference>
<gene>
    <name evidence="2" type="ORF">QBC36DRAFT_359834</name>
</gene>
<proteinExistence type="predicted"/>
<feature type="compositionally biased region" description="Basic and acidic residues" evidence="1">
    <location>
        <begin position="16"/>
        <end position="27"/>
    </location>
</feature>
<dbReference type="InterPro" id="IPR043472">
    <property type="entry name" value="Macro_dom-like"/>
</dbReference>
<dbReference type="PANTHER" id="PTHR12521:SF0">
    <property type="entry name" value="ADP-RIBOSE GLYCOHYDROLASE OARD1"/>
    <property type="match status" value="1"/>
</dbReference>
<sequence length="424" mass="47663">MASKRRIGAALGDSSKPADKLITDFRGHPTRLKRQKTEDLNLDSATGPKQTTMASSLAESSWEDKPSLADLNLFSQEEHTWEIRPGKKNQQKSRGKAANTPHFHSLPEKTTLEPKTRHLVLAYEKGDLFDAPPNSVLIHACNTIGRWGGGIAATFKKHYPAAFEVYRDHCKKFTPDELIGTALLIAPQSDKYWPLKDDEVELAEAKRKDSKANDTGITTPNDDSHDPEADGPKTTTQDGWFRIPKCSKAPQDGSHQREQRYDWAKRDDPGGDYDYDPQPPSHNHEKDIHYIACLFTSKNIGAKRDAPEMILKHTESAMKNLLLNLSGVKFNPEVRMCMINSGLFGVPWESTSELLDGMKLSELLDGIKLSRFQTWGREVFKVIVVSKEDGPEEEGKKVLGESNISSTRRTQYRFGYSRRGRGRS</sequence>
<feature type="region of interest" description="Disordered" evidence="1">
    <location>
        <begin position="79"/>
        <end position="108"/>
    </location>
</feature>
<dbReference type="PANTHER" id="PTHR12521">
    <property type="entry name" value="PROTEIN C6ORF130"/>
    <property type="match status" value="1"/>
</dbReference>
<feature type="compositionally biased region" description="Basic and acidic residues" evidence="1">
    <location>
        <begin position="222"/>
        <end position="231"/>
    </location>
</feature>
<name>A0AAN7A301_9PEZI</name>
<organism evidence="2 3">
    <name type="scientific">Triangularia setosa</name>
    <dbReference type="NCBI Taxonomy" id="2587417"/>
    <lineage>
        <taxon>Eukaryota</taxon>
        <taxon>Fungi</taxon>
        <taxon>Dikarya</taxon>
        <taxon>Ascomycota</taxon>
        <taxon>Pezizomycotina</taxon>
        <taxon>Sordariomycetes</taxon>
        <taxon>Sordariomycetidae</taxon>
        <taxon>Sordariales</taxon>
        <taxon>Podosporaceae</taxon>
        <taxon>Triangularia</taxon>
    </lineage>
</organism>
<protein>
    <recommendedName>
        <fullName evidence="4">ADP-ribose 1''-phosphate phosphatase</fullName>
    </recommendedName>
</protein>
<feature type="region of interest" description="Disordered" evidence="1">
    <location>
        <begin position="1"/>
        <end position="64"/>
    </location>
</feature>
<feature type="compositionally biased region" description="Basic residues" evidence="1">
    <location>
        <begin position="86"/>
        <end position="95"/>
    </location>
</feature>
<dbReference type="InterPro" id="IPR050892">
    <property type="entry name" value="ADP-ribose_metab_enzymes"/>
</dbReference>
<accession>A0AAN7A301</accession>
<feature type="compositionally biased region" description="Basic and acidic residues" evidence="1">
    <location>
        <begin position="254"/>
        <end position="269"/>
    </location>
</feature>
<dbReference type="AlphaFoldDB" id="A0AAN7A301"/>
<dbReference type="Gene3D" id="3.40.220.10">
    <property type="entry name" value="Leucine Aminopeptidase, subunit E, domain 1"/>
    <property type="match status" value="1"/>
</dbReference>
<evidence type="ECO:0008006" key="4">
    <source>
        <dbReference type="Google" id="ProtNLM"/>
    </source>
</evidence>
<evidence type="ECO:0000313" key="2">
    <source>
        <dbReference type="EMBL" id="KAK4173496.1"/>
    </source>
</evidence>
<dbReference type="EMBL" id="MU866339">
    <property type="protein sequence ID" value="KAK4173496.1"/>
    <property type="molecule type" value="Genomic_DNA"/>
</dbReference>